<protein>
    <submittedName>
        <fullName evidence="2">Uncharacterized protein</fullName>
    </submittedName>
</protein>
<dbReference type="AlphaFoldDB" id="A0A517NY90"/>
<evidence type="ECO:0000256" key="1">
    <source>
        <dbReference type="SAM" id="Phobius"/>
    </source>
</evidence>
<dbReference type="OrthoDB" id="282550at2"/>
<dbReference type="RefSeq" id="WP_145419819.1">
    <property type="nucleotide sequence ID" value="NZ_CP036526.1"/>
</dbReference>
<dbReference type="Proteomes" id="UP000319817">
    <property type="component" value="Chromosome"/>
</dbReference>
<accession>A0A517NY90</accession>
<feature type="transmembrane region" description="Helical" evidence="1">
    <location>
        <begin position="6"/>
        <end position="26"/>
    </location>
</feature>
<name>A0A517NY90_9BACT</name>
<evidence type="ECO:0000313" key="2">
    <source>
        <dbReference type="EMBL" id="QDT12088.1"/>
    </source>
</evidence>
<evidence type="ECO:0000313" key="3">
    <source>
        <dbReference type="Proteomes" id="UP000319817"/>
    </source>
</evidence>
<reference evidence="2 3" key="1">
    <citation type="submission" date="2019-02" db="EMBL/GenBank/DDBJ databases">
        <title>Deep-cultivation of Planctomycetes and their phenomic and genomic characterization uncovers novel biology.</title>
        <authorList>
            <person name="Wiegand S."/>
            <person name="Jogler M."/>
            <person name="Boedeker C."/>
            <person name="Pinto D."/>
            <person name="Vollmers J."/>
            <person name="Rivas-Marin E."/>
            <person name="Kohn T."/>
            <person name="Peeters S.H."/>
            <person name="Heuer A."/>
            <person name="Rast P."/>
            <person name="Oberbeckmann S."/>
            <person name="Bunk B."/>
            <person name="Jeske O."/>
            <person name="Meyerdierks A."/>
            <person name="Storesund J.E."/>
            <person name="Kallscheuer N."/>
            <person name="Luecker S."/>
            <person name="Lage O.M."/>
            <person name="Pohl T."/>
            <person name="Merkel B.J."/>
            <person name="Hornburger P."/>
            <person name="Mueller R.-W."/>
            <person name="Bruemmer F."/>
            <person name="Labrenz M."/>
            <person name="Spormann A.M."/>
            <person name="Op den Camp H."/>
            <person name="Overmann J."/>
            <person name="Amann R."/>
            <person name="Jetten M.S.M."/>
            <person name="Mascher T."/>
            <person name="Medema M.H."/>
            <person name="Devos D.P."/>
            <person name="Kaster A.-K."/>
            <person name="Ovreas L."/>
            <person name="Rohde M."/>
            <person name="Galperin M.Y."/>
            <person name="Jogler C."/>
        </authorList>
    </citation>
    <scope>NUCLEOTIDE SEQUENCE [LARGE SCALE GENOMIC DNA]</scope>
    <source>
        <strain evidence="2 3">K23_9</strain>
    </source>
</reference>
<proteinExistence type="predicted"/>
<feature type="transmembrane region" description="Helical" evidence="1">
    <location>
        <begin position="130"/>
        <end position="149"/>
    </location>
</feature>
<organism evidence="2 3">
    <name type="scientific">Stieleria marina</name>
    <dbReference type="NCBI Taxonomy" id="1930275"/>
    <lineage>
        <taxon>Bacteria</taxon>
        <taxon>Pseudomonadati</taxon>
        <taxon>Planctomycetota</taxon>
        <taxon>Planctomycetia</taxon>
        <taxon>Pirellulales</taxon>
        <taxon>Pirellulaceae</taxon>
        <taxon>Stieleria</taxon>
    </lineage>
</organism>
<keyword evidence="1" id="KW-1133">Transmembrane helix</keyword>
<keyword evidence="1" id="KW-0812">Transmembrane</keyword>
<feature type="transmembrane region" description="Helical" evidence="1">
    <location>
        <begin position="100"/>
        <end position="118"/>
    </location>
</feature>
<dbReference type="EMBL" id="CP036526">
    <property type="protein sequence ID" value="QDT12088.1"/>
    <property type="molecule type" value="Genomic_DNA"/>
</dbReference>
<keyword evidence="1" id="KW-0472">Membrane</keyword>
<sequence length="179" mass="20065">MLTLWLPVVLSTIACFFFSFLSWMVLQLHAKDWVRIDGEDEFIDQVRALKIPEGNYMFPGCANNKEMQEEAYQAKYKSGPRGILSVLPAANMGKNLGLTVLYFFACNCTFAYLASFALESTTDFVTVFRFVATVALFTFCAAIIQHAIWFRMRVVGHVIESIAYCLIAGGIFAALWPAA</sequence>
<keyword evidence="3" id="KW-1185">Reference proteome</keyword>
<feature type="transmembrane region" description="Helical" evidence="1">
    <location>
        <begin position="161"/>
        <end position="178"/>
    </location>
</feature>
<gene>
    <name evidence="2" type="ORF">K239x_40960</name>
</gene>